<feature type="domain" description="DRBM" evidence="8">
    <location>
        <begin position="598"/>
        <end position="664"/>
    </location>
</feature>
<name>A0A3P8WDC8_CYNSE</name>
<evidence type="ECO:0000256" key="6">
    <source>
        <dbReference type="PROSITE-ProRule" id="PRU00266"/>
    </source>
</evidence>
<dbReference type="Ensembl" id="ENSCSET00000025780.1">
    <property type="protein sequence ID" value="ENSCSEP00000025443.1"/>
    <property type="gene ID" value="ENSCSEG00000016231.1"/>
</dbReference>
<feature type="compositionally biased region" description="Basic residues" evidence="7">
    <location>
        <begin position="701"/>
        <end position="712"/>
    </location>
</feature>
<dbReference type="SMART" id="SM00572">
    <property type="entry name" value="DZF"/>
    <property type="match status" value="1"/>
</dbReference>
<dbReference type="AlphaFoldDB" id="A0A3P8WDC8"/>
<feature type="compositionally biased region" description="Low complexity" evidence="7">
    <location>
        <begin position="823"/>
        <end position="841"/>
    </location>
</feature>
<protein>
    <submittedName>
        <fullName evidence="10">Interleukin enhancer binding factor 3b</fullName>
    </submittedName>
</protein>
<sequence length="928" mass="99973">MNTLCVRFSPAPGSEFTEIVANHKRSQSQIPSNQIRRLCSVEVPHGIPFALLRKPGGCELPLPSAVKKQTPPPMRHRSMRVFMNDDRHVMAKHSTIYPTQEELESVQNMVSCTERALKAVSDWLDKQEKETTKPDPDGTEADKENEQRDHAARSLRGVMRVGLVAKGLLLKGDLDLELVLLCKDKPTVGLLKKVSENLEMQLKLIVEDKYVVTQNIREASIVIQNTSEPPLTLTINLTSPLVREEIEKAAAGETLSVIDPADVLDRQKCLTALASLRHAKWFQARANGLRSCVIVIRILRDLCCRVPTWAPLRGWPLELICEKAIGTGNRPMGAGEALRRVLECLASGILMADGAGVSDPCEKEPTDAIGHLDQQQREDITASAQHALRLSAFGQLHKVLGMDPLPSKMPKKPPNKSPMDYTVQIPPSTAYAPPMKRPIEEEEGPDDKSPNKKKKKLQKKSTDEKAEPPQSMNALMRLNQLKPGLQYKLVCQTGPVHVPVFTMSVEVDGKTFVASGPSKRTAKLHVAVKVLQDMGLPTGVEIKTEVKSEPEETSVTPEEEKPVVLPAETTTAAKPEDSPDTSGAAETARQQGPILTKNGKNPVMELNEKRRGLKYELISETGGSHDKRFVMEVEIDGQKFQGTGSNKKVAKAFAALAALEQLFPEGSVVEAAKKKKGPPMHTVIFSIMGPPMHEDTGLPRGRGRGGRGRGRGRGYNNGGGYAQAGGFGTYGYATHNSSNSLYNYYIDGGTNGESGESSGSQDSPSSNTTPPGGQSSYGSYYQNDGGYSAASAAKAPKKKPPVHKGAKASFQGPPGTNGGSSGGYQSSSPGGQGSYNQYSQGYGQGKKSFNQNQGGTGGYMYSTAYPSQVTGGAGGNQDYSYEGYSSQSSYGSQGGGGGSQGFGSSSHSQYHNQTGYGRGDGSMSYQYR</sequence>
<dbReference type="InterPro" id="IPR049401">
    <property type="entry name" value="DZF_dom_N"/>
</dbReference>
<reference evidence="10 11" key="1">
    <citation type="journal article" date="2014" name="Nat. Genet.">
        <title>Whole-genome sequence of a flatfish provides insights into ZW sex chromosome evolution and adaptation to a benthic lifestyle.</title>
        <authorList>
            <person name="Chen S."/>
            <person name="Zhang G."/>
            <person name="Shao C."/>
            <person name="Huang Q."/>
            <person name="Liu G."/>
            <person name="Zhang P."/>
            <person name="Song W."/>
            <person name="An N."/>
            <person name="Chalopin D."/>
            <person name="Volff J.N."/>
            <person name="Hong Y."/>
            <person name="Li Q."/>
            <person name="Sha Z."/>
            <person name="Zhou H."/>
            <person name="Xie M."/>
            <person name="Yu Q."/>
            <person name="Liu Y."/>
            <person name="Xiang H."/>
            <person name="Wang N."/>
            <person name="Wu K."/>
            <person name="Yang C."/>
            <person name="Zhou Q."/>
            <person name="Liao X."/>
            <person name="Yang L."/>
            <person name="Hu Q."/>
            <person name="Zhang J."/>
            <person name="Meng L."/>
            <person name="Jin L."/>
            <person name="Tian Y."/>
            <person name="Lian J."/>
            <person name="Yang J."/>
            <person name="Miao G."/>
            <person name="Liu S."/>
            <person name="Liang Z."/>
            <person name="Yan F."/>
            <person name="Li Y."/>
            <person name="Sun B."/>
            <person name="Zhang H."/>
            <person name="Zhang J."/>
            <person name="Zhu Y."/>
            <person name="Du M."/>
            <person name="Zhao Y."/>
            <person name="Schartl M."/>
            <person name="Tang Q."/>
            <person name="Wang J."/>
        </authorList>
    </citation>
    <scope>NUCLEOTIDE SEQUENCE</scope>
</reference>
<feature type="region of interest" description="Disordered" evidence="7">
    <location>
        <begin position="403"/>
        <end position="473"/>
    </location>
</feature>
<dbReference type="GO" id="GO:0005737">
    <property type="term" value="C:cytoplasm"/>
    <property type="evidence" value="ECO:0007669"/>
    <property type="project" value="UniProtKB-SubCell"/>
</dbReference>
<dbReference type="FunCoup" id="A0A3P8WDC8">
    <property type="interactions" value="1310"/>
</dbReference>
<dbReference type="PANTHER" id="PTHR45762:SF4">
    <property type="entry name" value="INTERLEUKIN ENHANCER-BINDING FACTOR 3"/>
    <property type="match status" value="1"/>
</dbReference>
<feature type="compositionally biased region" description="Basic and acidic residues" evidence="7">
    <location>
        <begin position="123"/>
        <end position="152"/>
    </location>
</feature>
<comment type="subcellular location">
    <subcellularLocation>
        <location evidence="1">Cytoplasm</location>
    </subcellularLocation>
</comment>
<dbReference type="Pfam" id="PF00035">
    <property type="entry name" value="dsrm"/>
    <property type="match status" value="2"/>
</dbReference>
<dbReference type="GO" id="GO:0003725">
    <property type="term" value="F:double-stranded RNA binding"/>
    <property type="evidence" value="ECO:0007669"/>
    <property type="project" value="TreeGrafter"/>
</dbReference>
<evidence type="ECO:0000259" key="8">
    <source>
        <dbReference type="PROSITE" id="PS50137"/>
    </source>
</evidence>
<dbReference type="PANTHER" id="PTHR45762">
    <property type="entry name" value="ZINC FINGER RNA-BINDING PROTEIN"/>
    <property type="match status" value="1"/>
</dbReference>
<dbReference type="SMART" id="SM00358">
    <property type="entry name" value="DSRM"/>
    <property type="match status" value="2"/>
</dbReference>
<dbReference type="CDD" id="cd19912">
    <property type="entry name" value="DSRM_ILF3_rpt2"/>
    <property type="match status" value="1"/>
</dbReference>
<dbReference type="InterPro" id="IPR049402">
    <property type="entry name" value="DZF_dom_C"/>
</dbReference>
<dbReference type="GO" id="GO:0003677">
    <property type="term" value="F:DNA binding"/>
    <property type="evidence" value="ECO:0007669"/>
    <property type="project" value="UniProtKB-KW"/>
</dbReference>
<dbReference type="Gene3D" id="1.10.1410.40">
    <property type="match status" value="1"/>
</dbReference>
<keyword evidence="5" id="KW-0238">DNA-binding</keyword>
<dbReference type="STRING" id="244447.ENSCSEP00000025443"/>
<reference evidence="10" key="3">
    <citation type="submission" date="2025-09" db="UniProtKB">
        <authorList>
            <consortium name="Ensembl"/>
        </authorList>
    </citation>
    <scope>IDENTIFICATION</scope>
</reference>
<reference evidence="10" key="2">
    <citation type="submission" date="2025-08" db="UniProtKB">
        <authorList>
            <consortium name="Ensembl"/>
        </authorList>
    </citation>
    <scope>IDENTIFICATION</scope>
</reference>
<keyword evidence="11" id="KW-1185">Reference proteome</keyword>
<dbReference type="SUPFAM" id="SSF54768">
    <property type="entry name" value="dsRNA-binding domain-like"/>
    <property type="match status" value="2"/>
</dbReference>
<dbReference type="InParanoid" id="A0A3P8WDC8"/>
<evidence type="ECO:0000256" key="1">
    <source>
        <dbReference type="ARBA" id="ARBA00004496"/>
    </source>
</evidence>
<dbReference type="Pfam" id="PF07528">
    <property type="entry name" value="DZF_N"/>
    <property type="match status" value="1"/>
</dbReference>
<dbReference type="FunFam" id="1.10.1410.40:FF:000001">
    <property type="entry name" value="interleukin enhancer-binding factor 3 isoform X1"/>
    <property type="match status" value="1"/>
</dbReference>
<dbReference type="InterPro" id="IPR043519">
    <property type="entry name" value="NT_sf"/>
</dbReference>
<evidence type="ECO:0000256" key="5">
    <source>
        <dbReference type="ARBA" id="ARBA00023125"/>
    </source>
</evidence>
<evidence type="ECO:0000256" key="3">
    <source>
        <dbReference type="ARBA" id="ARBA00022737"/>
    </source>
</evidence>
<organism evidence="10 11">
    <name type="scientific">Cynoglossus semilaevis</name>
    <name type="common">Tongue sole</name>
    <dbReference type="NCBI Taxonomy" id="244447"/>
    <lineage>
        <taxon>Eukaryota</taxon>
        <taxon>Metazoa</taxon>
        <taxon>Chordata</taxon>
        <taxon>Craniata</taxon>
        <taxon>Vertebrata</taxon>
        <taxon>Euteleostomi</taxon>
        <taxon>Actinopterygii</taxon>
        <taxon>Neopterygii</taxon>
        <taxon>Teleostei</taxon>
        <taxon>Neoteleostei</taxon>
        <taxon>Acanthomorphata</taxon>
        <taxon>Carangaria</taxon>
        <taxon>Pleuronectiformes</taxon>
        <taxon>Pleuronectoidei</taxon>
        <taxon>Cynoglossidae</taxon>
        <taxon>Cynoglossinae</taxon>
        <taxon>Cynoglossus</taxon>
    </lineage>
</organism>
<dbReference type="FunFam" id="3.30.460.10:FF:000003">
    <property type="entry name" value="interleukin enhancer-binding factor 3 isoform X2"/>
    <property type="match status" value="1"/>
</dbReference>
<dbReference type="GeneTree" id="ENSGT00940000156719"/>
<feature type="region of interest" description="Disordered" evidence="7">
    <location>
        <begin position="123"/>
        <end position="153"/>
    </location>
</feature>
<dbReference type="InterPro" id="IPR006561">
    <property type="entry name" value="DZF_dom"/>
</dbReference>
<feature type="region of interest" description="Disordered" evidence="7">
    <location>
        <begin position="752"/>
        <end position="928"/>
    </location>
</feature>
<dbReference type="Gene3D" id="3.30.160.20">
    <property type="match status" value="2"/>
</dbReference>
<dbReference type="PROSITE" id="PS50137">
    <property type="entry name" value="DS_RBD"/>
    <property type="match status" value="2"/>
</dbReference>
<dbReference type="FunFam" id="3.30.160.20:FF:000008">
    <property type="entry name" value="interleukin enhancer-binding factor 3 isoform X2"/>
    <property type="match status" value="1"/>
</dbReference>
<dbReference type="FunFam" id="3.30.160.20:FF:000006">
    <property type="entry name" value="interleukin enhancer-binding factor 3 isoform X2"/>
    <property type="match status" value="1"/>
</dbReference>
<dbReference type="Proteomes" id="UP000265120">
    <property type="component" value="Chromosome 17"/>
</dbReference>
<feature type="domain" description="DZF" evidence="9">
    <location>
        <begin position="80"/>
        <end position="443"/>
    </location>
</feature>
<feature type="domain" description="DRBM" evidence="8">
    <location>
        <begin position="467"/>
        <end position="536"/>
    </location>
</feature>
<evidence type="ECO:0000256" key="4">
    <source>
        <dbReference type="ARBA" id="ARBA00022884"/>
    </source>
</evidence>
<dbReference type="GO" id="GO:0071011">
    <property type="term" value="C:precatalytic spliceosome"/>
    <property type="evidence" value="ECO:0007669"/>
    <property type="project" value="TreeGrafter"/>
</dbReference>
<evidence type="ECO:0000256" key="2">
    <source>
        <dbReference type="ARBA" id="ARBA00022490"/>
    </source>
</evidence>
<feature type="region of interest" description="Disordered" evidence="7">
    <location>
        <begin position="687"/>
        <end position="717"/>
    </location>
</feature>
<proteinExistence type="predicted"/>
<keyword evidence="4 6" id="KW-0694">RNA-binding</keyword>
<dbReference type="PROSITE" id="PS51703">
    <property type="entry name" value="DZF"/>
    <property type="match status" value="1"/>
</dbReference>
<evidence type="ECO:0000259" key="9">
    <source>
        <dbReference type="PROSITE" id="PS51703"/>
    </source>
</evidence>
<dbReference type="Pfam" id="PF20965">
    <property type="entry name" value="DZF_C"/>
    <property type="match status" value="1"/>
</dbReference>
<dbReference type="InterPro" id="IPR014720">
    <property type="entry name" value="dsRBD_dom"/>
</dbReference>
<evidence type="ECO:0000313" key="10">
    <source>
        <dbReference type="Ensembl" id="ENSCSEP00000025443.1"/>
    </source>
</evidence>
<dbReference type="GO" id="GO:0003727">
    <property type="term" value="F:single-stranded RNA binding"/>
    <property type="evidence" value="ECO:0007669"/>
    <property type="project" value="TreeGrafter"/>
</dbReference>
<feature type="compositionally biased region" description="Low complexity" evidence="7">
    <location>
        <begin position="753"/>
        <end position="768"/>
    </location>
</feature>
<feature type="compositionally biased region" description="Gly residues" evidence="7">
    <location>
        <begin position="892"/>
        <end position="901"/>
    </location>
</feature>
<feature type="region of interest" description="Disordered" evidence="7">
    <location>
        <begin position="546"/>
        <end position="600"/>
    </location>
</feature>
<dbReference type="Gene3D" id="3.30.460.10">
    <property type="entry name" value="Beta Polymerase, domain 2"/>
    <property type="match status" value="1"/>
</dbReference>
<evidence type="ECO:0000256" key="7">
    <source>
        <dbReference type="SAM" id="MobiDB-lite"/>
    </source>
</evidence>
<feature type="compositionally biased region" description="Low complexity" evidence="7">
    <location>
        <begin position="877"/>
        <end position="891"/>
    </location>
</feature>
<accession>A0A3P8WDC8</accession>
<feature type="compositionally biased region" description="Basic residues" evidence="7">
    <location>
        <begin position="795"/>
        <end position="806"/>
    </location>
</feature>
<feature type="compositionally biased region" description="Polar residues" evidence="7">
    <location>
        <begin position="769"/>
        <end position="782"/>
    </location>
</feature>
<evidence type="ECO:0000313" key="11">
    <source>
        <dbReference type="Proteomes" id="UP000265120"/>
    </source>
</evidence>
<keyword evidence="2" id="KW-0963">Cytoplasm</keyword>
<keyword evidence="3" id="KW-0677">Repeat</keyword>